<keyword evidence="5" id="KW-0131">Cell cycle</keyword>
<dbReference type="InterPro" id="IPR046965">
    <property type="entry name" value="Cyclin_A/B-like"/>
</dbReference>
<dbReference type="EMBL" id="JBGMDY010000001">
    <property type="protein sequence ID" value="KAL2346451.1"/>
    <property type="molecule type" value="Genomic_DNA"/>
</dbReference>
<evidence type="ECO:0000256" key="3">
    <source>
        <dbReference type="ARBA" id="ARBA00022618"/>
    </source>
</evidence>
<proteinExistence type="inferred from homology"/>
<evidence type="ECO:0000256" key="7">
    <source>
        <dbReference type="RuleBase" id="RU000383"/>
    </source>
</evidence>
<dbReference type="GO" id="GO:0051301">
    <property type="term" value="P:cell division"/>
    <property type="evidence" value="ECO:0007669"/>
    <property type="project" value="UniProtKB-KW"/>
</dbReference>
<dbReference type="PANTHER" id="PTHR10177">
    <property type="entry name" value="CYCLINS"/>
    <property type="match status" value="1"/>
</dbReference>
<dbReference type="CDD" id="cd20506">
    <property type="entry name" value="CYCLIN_AtCycA-like_rpt2"/>
    <property type="match status" value="1"/>
</dbReference>
<sequence length="336" mass="38376">METRAAVKRKANAAVVDILHPRKRVVLAELPNLTNVPATCKEKPHCGKNLSVKKSSPTNNTVSLTQPYVSDIYSYLRDIEMQSKRRPKIDYIEKVQIVVTTNMRSILVDWLVDVAQEYKLLSETLHLSLSYIDRFLSINRVSKSRLQLLGVSSMLVASKYEEINPPRVDKFCSITDNTYDKAEVVKMEGEILKSLNFEMGNPTSITFLRRLLGVASENQKTPNLQIEFLCCYLADLSLLDYDCIRFLPSIVAASVVFLAKFMICPEVHPWTSSLCECTGYKSLELKECVLILHDLYFSRKAGSFQAVREKYKQHKFKFVANLPSPPHVPSYYFEDQ</sequence>
<name>A0ABD1NEA4_9FABA</name>
<evidence type="ECO:0000256" key="2">
    <source>
        <dbReference type="ARBA" id="ARBA00011177"/>
    </source>
</evidence>
<dbReference type="Proteomes" id="UP001603857">
    <property type="component" value="Unassembled WGS sequence"/>
</dbReference>
<dbReference type="SMART" id="SM00385">
    <property type="entry name" value="CYCLIN"/>
    <property type="match status" value="2"/>
</dbReference>
<feature type="domain" description="Cyclin-like" evidence="8">
    <location>
        <begin position="109"/>
        <end position="193"/>
    </location>
</feature>
<dbReference type="Gene3D" id="1.10.472.10">
    <property type="entry name" value="Cyclin-like"/>
    <property type="match status" value="2"/>
</dbReference>
<dbReference type="InterPro" id="IPR036915">
    <property type="entry name" value="Cyclin-like_sf"/>
</dbReference>
<dbReference type="InterPro" id="IPR013763">
    <property type="entry name" value="Cyclin-like_dom"/>
</dbReference>
<evidence type="ECO:0000313" key="11">
    <source>
        <dbReference type="Proteomes" id="UP001603857"/>
    </source>
</evidence>
<comment type="similarity">
    <text evidence="1">Belongs to the cyclin family. Cyclin AB subfamily.</text>
</comment>
<accession>A0ABD1NEA4</accession>
<dbReference type="PROSITE" id="PS00292">
    <property type="entry name" value="CYCLINS"/>
    <property type="match status" value="1"/>
</dbReference>
<dbReference type="InterPro" id="IPR004367">
    <property type="entry name" value="Cyclin_C-dom"/>
</dbReference>
<evidence type="ECO:0000256" key="5">
    <source>
        <dbReference type="ARBA" id="ARBA00023306"/>
    </source>
</evidence>
<dbReference type="SUPFAM" id="SSF47954">
    <property type="entry name" value="Cyclin-like"/>
    <property type="match status" value="2"/>
</dbReference>
<dbReference type="AlphaFoldDB" id="A0ABD1NEA4"/>
<evidence type="ECO:0000259" key="8">
    <source>
        <dbReference type="SMART" id="SM00385"/>
    </source>
</evidence>
<dbReference type="FunFam" id="1.10.472.10:FF:000001">
    <property type="entry name" value="G2/mitotic-specific cyclin"/>
    <property type="match status" value="1"/>
</dbReference>
<dbReference type="InterPro" id="IPR048258">
    <property type="entry name" value="Cyclins_cyclin-box"/>
</dbReference>
<dbReference type="SMART" id="SM01332">
    <property type="entry name" value="Cyclin_C"/>
    <property type="match status" value="1"/>
</dbReference>
<evidence type="ECO:0000256" key="6">
    <source>
        <dbReference type="ARBA" id="ARBA00032263"/>
    </source>
</evidence>
<dbReference type="InterPro" id="IPR006671">
    <property type="entry name" value="Cyclin_N"/>
</dbReference>
<evidence type="ECO:0000256" key="4">
    <source>
        <dbReference type="ARBA" id="ARBA00023127"/>
    </source>
</evidence>
<protein>
    <recommendedName>
        <fullName evidence="6">B-like cyclin</fullName>
    </recommendedName>
</protein>
<keyword evidence="4 7" id="KW-0195">Cyclin</keyword>
<dbReference type="Pfam" id="PF02984">
    <property type="entry name" value="Cyclin_C"/>
    <property type="match status" value="1"/>
</dbReference>
<comment type="caution">
    <text evidence="10">The sequence shown here is derived from an EMBL/GenBank/DDBJ whole genome shotgun (WGS) entry which is preliminary data.</text>
</comment>
<organism evidence="10 11">
    <name type="scientific">Flemingia macrophylla</name>
    <dbReference type="NCBI Taxonomy" id="520843"/>
    <lineage>
        <taxon>Eukaryota</taxon>
        <taxon>Viridiplantae</taxon>
        <taxon>Streptophyta</taxon>
        <taxon>Embryophyta</taxon>
        <taxon>Tracheophyta</taxon>
        <taxon>Spermatophyta</taxon>
        <taxon>Magnoliopsida</taxon>
        <taxon>eudicotyledons</taxon>
        <taxon>Gunneridae</taxon>
        <taxon>Pentapetalae</taxon>
        <taxon>rosids</taxon>
        <taxon>fabids</taxon>
        <taxon>Fabales</taxon>
        <taxon>Fabaceae</taxon>
        <taxon>Papilionoideae</taxon>
        <taxon>50 kb inversion clade</taxon>
        <taxon>NPAAA clade</taxon>
        <taxon>indigoferoid/millettioid clade</taxon>
        <taxon>Phaseoleae</taxon>
        <taxon>Flemingia</taxon>
    </lineage>
</organism>
<keyword evidence="3" id="KW-0132">Cell division</keyword>
<dbReference type="Pfam" id="PF00134">
    <property type="entry name" value="Cyclin_N"/>
    <property type="match status" value="1"/>
</dbReference>
<evidence type="ECO:0000259" key="9">
    <source>
        <dbReference type="SMART" id="SM01332"/>
    </source>
</evidence>
<evidence type="ECO:0000256" key="1">
    <source>
        <dbReference type="ARBA" id="ARBA00006955"/>
    </source>
</evidence>
<keyword evidence="11" id="KW-1185">Reference proteome</keyword>
<feature type="domain" description="Cyclin C-terminal" evidence="9">
    <location>
        <begin position="202"/>
        <end position="325"/>
    </location>
</feature>
<dbReference type="PIRSF" id="PIRSF001771">
    <property type="entry name" value="Cyclin_A_B_D_E"/>
    <property type="match status" value="1"/>
</dbReference>
<dbReference type="InterPro" id="IPR039361">
    <property type="entry name" value="Cyclin"/>
</dbReference>
<feature type="domain" description="Cyclin-like" evidence="8">
    <location>
        <begin position="206"/>
        <end position="294"/>
    </location>
</feature>
<dbReference type="FunFam" id="1.10.472.10:FF:000220">
    <property type="entry name" value="Cyclin superfamily protein, putative"/>
    <property type="match status" value="1"/>
</dbReference>
<evidence type="ECO:0000313" key="10">
    <source>
        <dbReference type="EMBL" id="KAL2346451.1"/>
    </source>
</evidence>
<comment type="subunit">
    <text evidence="2">Interacts with the CDC2 protein kinase to form a serine/threonine kinase holoenzyme complex also known as maturation promoting factor (MPF). The cyclin subunit imparts substrate specificity to the complex.</text>
</comment>
<reference evidence="10 11" key="1">
    <citation type="submission" date="2024-08" db="EMBL/GenBank/DDBJ databases">
        <title>Insights into the chromosomal genome structure of Flemingia macrophylla.</title>
        <authorList>
            <person name="Ding Y."/>
            <person name="Zhao Y."/>
            <person name="Bi W."/>
            <person name="Wu M."/>
            <person name="Zhao G."/>
            <person name="Gong Y."/>
            <person name="Li W."/>
            <person name="Zhang P."/>
        </authorList>
    </citation>
    <scope>NUCLEOTIDE SEQUENCE [LARGE SCALE GENOMIC DNA]</scope>
    <source>
        <strain evidence="10">DYQJB</strain>
        <tissue evidence="10">Leaf</tissue>
    </source>
</reference>
<gene>
    <name evidence="10" type="ORF">Fmac_000451</name>
</gene>